<evidence type="ECO:0000313" key="8">
    <source>
        <dbReference type="EMBL" id="KAJ8772903.1"/>
    </source>
</evidence>
<dbReference type="GO" id="GO:0012505">
    <property type="term" value="C:endomembrane system"/>
    <property type="evidence" value="ECO:0007669"/>
    <property type="project" value="TreeGrafter"/>
</dbReference>
<comment type="similarity">
    <text evidence="2">Belongs to the ODR-4 family.</text>
</comment>
<keyword evidence="9" id="KW-1185">Reference proteome</keyword>
<evidence type="ECO:0000313" key="9">
    <source>
        <dbReference type="Proteomes" id="UP001159364"/>
    </source>
</evidence>
<dbReference type="Pfam" id="PF14778">
    <property type="entry name" value="ODR4-like"/>
    <property type="match status" value="1"/>
</dbReference>
<gene>
    <name evidence="8" type="ORF">K2173_028080</name>
</gene>
<proteinExistence type="inferred from homology"/>
<comment type="caution">
    <text evidence="8">The sequence shown here is derived from an EMBL/GenBank/DDBJ whole genome shotgun (WGS) entry which is preliminary data.</text>
</comment>
<dbReference type="GO" id="GO:0008104">
    <property type="term" value="P:intracellular protein localization"/>
    <property type="evidence" value="ECO:0007669"/>
    <property type="project" value="TreeGrafter"/>
</dbReference>
<organism evidence="8 9">
    <name type="scientific">Erythroxylum novogranatense</name>
    <dbReference type="NCBI Taxonomy" id="1862640"/>
    <lineage>
        <taxon>Eukaryota</taxon>
        <taxon>Viridiplantae</taxon>
        <taxon>Streptophyta</taxon>
        <taxon>Embryophyta</taxon>
        <taxon>Tracheophyta</taxon>
        <taxon>Spermatophyta</taxon>
        <taxon>Magnoliopsida</taxon>
        <taxon>eudicotyledons</taxon>
        <taxon>Gunneridae</taxon>
        <taxon>Pentapetalae</taxon>
        <taxon>rosids</taxon>
        <taxon>fabids</taxon>
        <taxon>Malpighiales</taxon>
        <taxon>Erythroxylaceae</taxon>
        <taxon>Erythroxylum</taxon>
    </lineage>
</organism>
<dbReference type="Proteomes" id="UP001159364">
    <property type="component" value="Linkage Group LG02"/>
</dbReference>
<evidence type="ECO:0000256" key="2">
    <source>
        <dbReference type="ARBA" id="ARBA00010131"/>
    </source>
</evidence>
<evidence type="ECO:0000256" key="6">
    <source>
        <dbReference type="SAM" id="MobiDB-lite"/>
    </source>
</evidence>
<evidence type="ECO:0000256" key="5">
    <source>
        <dbReference type="ARBA" id="ARBA00023136"/>
    </source>
</evidence>
<evidence type="ECO:0000256" key="7">
    <source>
        <dbReference type="SAM" id="Phobius"/>
    </source>
</evidence>
<keyword evidence="5 7" id="KW-0472">Membrane</keyword>
<dbReference type="GO" id="GO:0016020">
    <property type="term" value="C:membrane"/>
    <property type="evidence" value="ECO:0007669"/>
    <property type="project" value="UniProtKB-SubCell"/>
</dbReference>
<keyword evidence="4 7" id="KW-1133">Transmembrane helix</keyword>
<dbReference type="PANTHER" id="PTHR33966:SF1">
    <property type="entry name" value="PROTEIN ODR-4 HOMOLOG"/>
    <property type="match status" value="1"/>
</dbReference>
<dbReference type="PANTHER" id="PTHR33966">
    <property type="entry name" value="PROTEIN ODR-4 HOMOLOG"/>
    <property type="match status" value="1"/>
</dbReference>
<protein>
    <recommendedName>
        <fullName evidence="10">Protein odr-4 homolog</fullName>
    </recommendedName>
</protein>
<keyword evidence="3 7" id="KW-0812">Transmembrane</keyword>
<evidence type="ECO:0000256" key="4">
    <source>
        <dbReference type="ARBA" id="ARBA00022989"/>
    </source>
</evidence>
<name>A0AAV8U130_9ROSI</name>
<feature type="region of interest" description="Disordered" evidence="6">
    <location>
        <begin position="50"/>
        <end position="80"/>
    </location>
</feature>
<accession>A0AAV8U130</accession>
<evidence type="ECO:0008006" key="10">
    <source>
        <dbReference type="Google" id="ProtNLM"/>
    </source>
</evidence>
<feature type="transmembrane region" description="Helical" evidence="7">
    <location>
        <begin position="464"/>
        <end position="486"/>
    </location>
</feature>
<evidence type="ECO:0000256" key="1">
    <source>
        <dbReference type="ARBA" id="ARBA00004370"/>
    </source>
</evidence>
<sequence>MVKTVVGDEIRLGLIEDRLSQSSLTSQVGLVIGKLSSSLDRGFVFDLVPTPPNDAGEPPCSLIETTTTKDDKKRGSRSKSQALDTSTLVIDKDWVAEHSRQVSRMLLGGMNVVGIYVWVSDSSFKNSTITLCQTVNEVGEAAAISEAGGDERLLIHICFSPRRWTCRNCTLSSNIISNSLRPCDFKMGRVLSSLQTFKCTYNFELRLPIFHDNASDVPSFSAILRQGISVHAKELRGAKAIIDGNLVVSEDSCTTDGPHEIELLVPFMKDVLVRASSQKNIAGLILFGGSVCSFAYLNPKETVLQATADIKDDIIRSLKSRLDIICDEADGGLDPIDGNSKELHKEKLSEKPVSKLVPHLLRNTCGLSFPRRVFIPWLGNAFICDYLQQSETLEILKDHCTELMSIDVPADSSIILQPEDEASLFMNKSFWDISVPRYSTPNSSSEKGGKVEKRTAESSGRKAFGLNLLAAIFFLLLSVLLGFVFVRQS</sequence>
<dbReference type="InterPro" id="IPR029454">
    <property type="entry name" value="ODR-4-like"/>
</dbReference>
<reference evidence="8 9" key="1">
    <citation type="submission" date="2021-09" db="EMBL/GenBank/DDBJ databases">
        <title>Genomic insights and catalytic innovation underlie evolution of tropane alkaloids biosynthesis.</title>
        <authorList>
            <person name="Wang Y.-J."/>
            <person name="Tian T."/>
            <person name="Huang J.-P."/>
            <person name="Huang S.-X."/>
        </authorList>
    </citation>
    <scope>NUCLEOTIDE SEQUENCE [LARGE SCALE GENOMIC DNA]</scope>
    <source>
        <strain evidence="8">KIB-2018</strain>
        <tissue evidence="8">Leaf</tissue>
    </source>
</reference>
<evidence type="ECO:0000256" key="3">
    <source>
        <dbReference type="ARBA" id="ARBA00022692"/>
    </source>
</evidence>
<dbReference type="EMBL" id="JAIWQS010000002">
    <property type="protein sequence ID" value="KAJ8772903.1"/>
    <property type="molecule type" value="Genomic_DNA"/>
</dbReference>
<comment type="subcellular location">
    <subcellularLocation>
        <location evidence="1">Membrane</location>
    </subcellularLocation>
</comment>
<dbReference type="AlphaFoldDB" id="A0AAV8U130"/>